<gene>
    <name evidence="4" type="ORF">B0T10DRAFT_496967</name>
</gene>
<accession>A0A9P8VUA0</accession>
<dbReference type="SUPFAM" id="SSF57701">
    <property type="entry name" value="Zn2/Cys6 DNA-binding domain"/>
    <property type="match status" value="1"/>
</dbReference>
<organism evidence="4 5">
    <name type="scientific">Thelonectria olida</name>
    <dbReference type="NCBI Taxonomy" id="1576542"/>
    <lineage>
        <taxon>Eukaryota</taxon>
        <taxon>Fungi</taxon>
        <taxon>Dikarya</taxon>
        <taxon>Ascomycota</taxon>
        <taxon>Pezizomycotina</taxon>
        <taxon>Sordariomycetes</taxon>
        <taxon>Hypocreomycetidae</taxon>
        <taxon>Hypocreales</taxon>
        <taxon>Nectriaceae</taxon>
        <taxon>Thelonectria</taxon>
    </lineage>
</organism>
<feature type="compositionally biased region" description="Basic residues" evidence="2">
    <location>
        <begin position="56"/>
        <end position="66"/>
    </location>
</feature>
<dbReference type="CDD" id="cd00067">
    <property type="entry name" value="GAL4"/>
    <property type="match status" value="1"/>
</dbReference>
<dbReference type="PANTHER" id="PTHR38111">
    <property type="entry name" value="ZN(2)-C6 FUNGAL-TYPE DOMAIN-CONTAINING PROTEIN-RELATED"/>
    <property type="match status" value="1"/>
</dbReference>
<dbReference type="EMBL" id="JAGPYM010000031">
    <property type="protein sequence ID" value="KAH6877057.1"/>
    <property type="molecule type" value="Genomic_DNA"/>
</dbReference>
<dbReference type="PANTHER" id="PTHR38111:SF9">
    <property type="entry name" value="ZN(2)-C6 FUNGAL-TYPE DOMAIN-CONTAINING PROTEIN"/>
    <property type="match status" value="1"/>
</dbReference>
<reference evidence="4 5" key="1">
    <citation type="journal article" date="2021" name="Nat. Commun.">
        <title>Genetic determinants of endophytism in the Arabidopsis root mycobiome.</title>
        <authorList>
            <person name="Mesny F."/>
            <person name="Miyauchi S."/>
            <person name="Thiergart T."/>
            <person name="Pickel B."/>
            <person name="Atanasova L."/>
            <person name="Karlsson M."/>
            <person name="Huettel B."/>
            <person name="Barry K.W."/>
            <person name="Haridas S."/>
            <person name="Chen C."/>
            <person name="Bauer D."/>
            <person name="Andreopoulos W."/>
            <person name="Pangilinan J."/>
            <person name="LaButti K."/>
            <person name="Riley R."/>
            <person name="Lipzen A."/>
            <person name="Clum A."/>
            <person name="Drula E."/>
            <person name="Henrissat B."/>
            <person name="Kohler A."/>
            <person name="Grigoriev I.V."/>
            <person name="Martin F.M."/>
            <person name="Hacquard S."/>
        </authorList>
    </citation>
    <scope>NUCLEOTIDE SEQUENCE [LARGE SCALE GENOMIC DNA]</scope>
    <source>
        <strain evidence="4 5">MPI-CAGE-CH-0241</strain>
    </source>
</reference>
<keyword evidence="5" id="KW-1185">Reference proteome</keyword>
<dbReference type="SMART" id="SM00066">
    <property type="entry name" value="GAL4"/>
    <property type="match status" value="1"/>
</dbReference>
<comment type="caution">
    <text evidence="4">The sequence shown here is derived from an EMBL/GenBank/DDBJ whole genome shotgun (WGS) entry which is preliminary data.</text>
</comment>
<evidence type="ECO:0000259" key="3">
    <source>
        <dbReference type="PROSITE" id="PS50048"/>
    </source>
</evidence>
<feature type="domain" description="Zn(2)-C6 fungal-type" evidence="3">
    <location>
        <begin position="8"/>
        <end position="36"/>
    </location>
</feature>
<dbReference type="Pfam" id="PF00172">
    <property type="entry name" value="Zn_clus"/>
    <property type="match status" value="1"/>
</dbReference>
<evidence type="ECO:0000313" key="5">
    <source>
        <dbReference type="Proteomes" id="UP000777438"/>
    </source>
</evidence>
<name>A0A9P8VUA0_9HYPO</name>
<sequence>MKVRARKVCHTCRARKLGCDGKVPACSQCLVRGYKCAGYQHEFIFRPPEGTSSFKKTSHRRNKPKNVSKNPINPPAEKDVQVLRQHGQATIEPEQAIRQTTMARSLSWPLLDMISLLVQNFTPVGYSSTSAVSALSPPRICGAWIEALPELASKGEHEHVLSSAIKAFATSILAQGCEGRAPVCDALRAYGLGLQSLRNGLQDQKGFSNVFIAAAMCLFLSELILPTCNEGVEVHVKGIQGLMGLSSPERYASGDSHKLFAGFRPVLIVQSLISRRPNFVAQDQWNAAPFSQIPMNSLQAMMTKATALPSILGKIDYANSTSSSASVDVARDALVELVKILTLLSQWSQSSDAVSHGYQWVPLSSHEAAIGLWFPDITTANAFTHFWAFWVMCVENIRQLKLDFPDLETAIVDVNGQSLERILMIEEVVEICGWLLLGVEFLIQDEFKLFGVASTVLPVKTAYETLLRHKESGGAETLNKHQRVLDKISGKGYHFLDQLKLVNA</sequence>
<feature type="region of interest" description="Disordered" evidence="2">
    <location>
        <begin position="50"/>
        <end position="75"/>
    </location>
</feature>
<evidence type="ECO:0000256" key="2">
    <source>
        <dbReference type="SAM" id="MobiDB-lite"/>
    </source>
</evidence>
<keyword evidence="1" id="KW-0539">Nucleus</keyword>
<dbReference type="PROSITE" id="PS00463">
    <property type="entry name" value="ZN2_CY6_FUNGAL_1"/>
    <property type="match status" value="1"/>
</dbReference>
<dbReference type="PROSITE" id="PS50048">
    <property type="entry name" value="ZN2_CY6_FUNGAL_2"/>
    <property type="match status" value="1"/>
</dbReference>
<dbReference type="AlphaFoldDB" id="A0A9P8VUA0"/>
<evidence type="ECO:0000256" key="1">
    <source>
        <dbReference type="ARBA" id="ARBA00023242"/>
    </source>
</evidence>
<protein>
    <submittedName>
        <fullName evidence="4">N-terminal fungal transcription regulatory domain-containing protein</fullName>
    </submittedName>
</protein>
<dbReference type="Gene3D" id="4.10.240.10">
    <property type="entry name" value="Zn(2)-C6 fungal-type DNA-binding domain"/>
    <property type="match status" value="1"/>
</dbReference>
<evidence type="ECO:0000313" key="4">
    <source>
        <dbReference type="EMBL" id="KAH6877057.1"/>
    </source>
</evidence>
<proteinExistence type="predicted"/>
<dbReference type="GO" id="GO:0008270">
    <property type="term" value="F:zinc ion binding"/>
    <property type="evidence" value="ECO:0007669"/>
    <property type="project" value="InterPro"/>
</dbReference>
<dbReference type="GO" id="GO:0000981">
    <property type="term" value="F:DNA-binding transcription factor activity, RNA polymerase II-specific"/>
    <property type="evidence" value="ECO:0007669"/>
    <property type="project" value="InterPro"/>
</dbReference>
<dbReference type="InterPro" id="IPR053178">
    <property type="entry name" value="Osmoadaptation_assoc"/>
</dbReference>
<dbReference type="InterPro" id="IPR036864">
    <property type="entry name" value="Zn2-C6_fun-type_DNA-bd_sf"/>
</dbReference>
<dbReference type="InterPro" id="IPR001138">
    <property type="entry name" value="Zn2Cys6_DnaBD"/>
</dbReference>
<dbReference type="Proteomes" id="UP000777438">
    <property type="component" value="Unassembled WGS sequence"/>
</dbReference>
<dbReference type="OrthoDB" id="4491390at2759"/>